<reference evidence="4" key="1">
    <citation type="journal article" date="2019" name="Int. J. Syst. Evol. Microbiol.">
        <title>The Global Catalogue of Microorganisms (GCM) 10K type strain sequencing project: providing services to taxonomists for standard genome sequencing and annotation.</title>
        <authorList>
            <consortium name="The Broad Institute Genomics Platform"/>
            <consortium name="The Broad Institute Genome Sequencing Center for Infectious Disease"/>
            <person name="Wu L."/>
            <person name="Ma J."/>
        </authorList>
    </citation>
    <scope>NUCLEOTIDE SEQUENCE [LARGE SCALE GENOMIC DNA]</scope>
    <source>
        <strain evidence="4">JCM 16601</strain>
    </source>
</reference>
<evidence type="ECO:0000313" key="3">
    <source>
        <dbReference type="EMBL" id="GAA3989362.1"/>
    </source>
</evidence>
<name>A0ABP7QZ82_9SPHI</name>
<dbReference type="PANTHER" id="PTHR37834:SF2">
    <property type="entry name" value="ESTERASE, SGNH HYDROLASE-TYPE"/>
    <property type="match status" value="1"/>
</dbReference>
<dbReference type="Gene3D" id="2.60.120.260">
    <property type="entry name" value="Galactose-binding domain-like"/>
    <property type="match status" value="1"/>
</dbReference>
<dbReference type="Gene3D" id="3.40.50.1110">
    <property type="entry name" value="SGNH hydrolase"/>
    <property type="match status" value="1"/>
</dbReference>
<evidence type="ECO:0000259" key="1">
    <source>
        <dbReference type="Pfam" id="PF13472"/>
    </source>
</evidence>
<dbReference type="Pfam" id="PF13472">
    <property type="entry name" value="Lipase_GDSL_2"/>
    <property type="match status" value="1"/>
</dbReference>
<dbReference type="InterPro" id="IPR036514">
    <property type="entry name" value="SGNH_hydro_sf"/>
</dbReference>
<sequence length="318" mass="34920">MISTAAHFSVQFTGSTCKATFALAKNVGVGYIQYELDGRYGERIKVEKGAAKEVDITAVSEGRHTLTIYKTTEATTGGILVLKIQAPDVQSFMPRRKSFIEFIGNSITCGAASDVSEGPCGTGVYGDHHNSYFAYGPRVARALNCEFIVNSVSGIGCYRNWNSDGPTMPQVYDRLTLNINERTPWDFSSVKPDVISIALGTNDLSNGDGKVPRGAFDNDKFVETYINFISRLKQMHPGVKIALLNSPMMKGEKKQTLETCLSRVKAGVDQKFPNDKPVALIYFHNIITPRGCTGHPSIEDHEIMAKDVTSDYKKLLSL</sequence>
<dbReference type="CDD" id="cd01831">
    <property type="entry name" value="Endoglucanase_E_like"/>
    <property type="match status" value="1"/>
</dbReference>
<keyword evidence="4" id="KW-1185">Reference proteome</keyword>
<dbReference type="InterPro" id="IPR013830">
    <property type="entry name" value="SGNH_hydro"/>
</dbReference>
<evidence type="ECO:0000259" key="2">
    <source>
        <dbReference type="Pfam" id="PF17996"/>
    </source>
</evidence>
<dbReference type="SUPFAM" id="SSF52266">
    <property type="entry name" value="SGNH hydrolase"/>
    <property type="match status" value="1"/>
</dbReference>
<feature type="domain" description="SGNH hydrolase-type esterase" evidence="1">
    <location>
        <begin position="102"/>
        <end position="245"/>
    </location>
</feature>
<gene>
    <name evidence="3" type="ORF">GCM10022210_48230</name>
</gene>
<dbReference type="PANTHER" id="PTHR37834">
    <property type="entry name" value="GDSL-LIKE LIPASE/ACYLHYDROLASE DOMAIN PROTEIN (AFU_ORTHOLOGUE AFUA_2G00620)"/>
    <property type="match status" value="1"/>
</dbReference>
<dbReference type="Proteomes" id="UP001500742">
    <property type="component" value="Unassembled WGS sequence"/>
</dbReference>
<proteinExistence type="predicted"/>
<feature type="domain" description="Carbohydrate esterase 2 N-terminal" evidence="2">
    <location>
        <begin position="5"/>
        <end position="93"/>
    </location>
</feature>
<dbReference type="Pfam" id="PF17996">
    <property type="entry name" value="CE2_N"/>
    <property type="match status" value="1"/>
</dbReference>
<dbReference type="EMBL" id="BAAAZC010000031">
    <property type="protein sequence ID" value="GAA3989362.1"/>
    <property type="molecule type" value="Genomic_DNA"/>
</dbReference>
<organism evidence="3 4">
    <name type="scientific">Mucilaginibacter dorajii</name>
    <dbReference type="NCBI Taxonomy" id="692994"/>
    <lineage>
        <taxon>Bacteria</taxon>
        <taxon>Pseudomonadati</taxon>
        <taxon>Bacteroidota</taxon>
        <taxon>Sphingobacteriia</taxon>
        <taxon>Sphingobacteriales</taxon>
        <taxon>Sphingobacteriaceae</taxon>
        <taxon>Mucilaginibacter</taxon>
    </lineage>
</organism>
<evidence type="ECO:0000313" key="4">
    <source>
        <dbReference type="Proteomes" id="UP001500742"/>
    </source>
</evidence>
<dbReference type="InterPro" id="IPR037461">
    <property type="entry name" value="CtCE2-like_dom"/>
</dbReference>
<dbReference type="InterPro" id="IPR040794">
    <property type="entry name" value="CE2_N"/>
</dbReference>
<dbReference type="InterPro" id="IPR052762">
    <property type="entry name" value="PCW_deacetylase/CE"/>
</dbReference>
<comment type="caution">
    <text evidence="3">The sequence shown here is derived from an EMBL/GenBank/DDBJ whole genome shotgun (WGS) entry which is preliminary data.</text>
</comment>
<protein>
    <submittedName>
        <fullName evidence="3">Uncharacterized protein</fullName>
    </submittedName>
</protein>
<accession>A0ABP7QZ82</accession>